<evidence type="ECO:0000313" key="3">
    <source>
        <dbReference type="EMBL" id="PCI29880.1"/>
    </source>
</evidence>
<dbReference type="PANTHER" id="PTHR12277">
    <property type="entry name" value="ALPHA/BETA HYDROLASE DOMAIN-CONTAINING PROTEIN"/>
    <property type="match status" value="1"/>
</dbReference>
<comment type="caution">
    <text evidence="3">The sequence shown here is derived from an EMBL/GenBank/DDBJ whole genome shotgun (WGS) entry which is preliminary data.</text>
</comment>
<dbReference type="PANTHER" id="PTHR12277:SF81">
    <property type="entry name" value="PROTEIN ABHD13"/>
    <property type="match status" value="1"/>
</dbReference>
<name>A0A2A4T8B3_9DELT</name>
<keyword evidence="1" id="KW-0472">Membrane</keyword>
<proteinExistence type="predicted"/>
<dbReference type="Pfam" id="PF12146">
    <property type="entry name" value="Hydrolase_4"/>
    <property type="match status" value="1"/>
</dbReference>
<evidence type="ECO:0000256" key="1">
    <source>
        <dbReference type="SAM" id="Phobius"/>
    </source>
</evidence>
<dbReference type="InterPro" id="IPR022742">
    <property type="entry name" value="Hydrolase_4"/>
</dbReference>
<evidence type="ECO:0000313" key="4">
    <source>
        <dbReference type="Proteomes" id="UP000218113"/>
    </source>
</evidence>
<dbReference type="AlphaFoldDB" id="A0A2A4T8B3"/>
<dbReference type="EMBL" id="NVSR01000009">
    <property type="protein sequence ID" value="PCI29880.1"/>
    <property type="molecule type" value="Genomic_DNA"/>
</dbReference>
<keyword evidence="1" id="KW-0812">Transmembrane</keyword>
<feature type="transmembrane region" description="Helical" evidence="1">
    <location>
        <begin position="6"/>
        <end position="23"/>
    </location>
</feature>
<sequence length="275" mass="30995">MILKIGYSLLSCLLLLIVMLLLFQHKLIYHPRPYDARYESFRPGQVIELQYQTGEGQQHAYYIPPQSGARQLPAQLWILFGGNAMLALDWSDFIRNYPGTNIGFLLIDYPGYGKNQGTAWPDTILESSIGAYQELLAFLETTAENMTPRLGILGHSLGAGAALQFANQVPARKVILTAPFTSLSAMAKLIVGWPLCNLVQKDFNNEQQLRQLLHQQPLPTITIFHGHQDEIIPIEMGRQLSALSPRQITFIEIFNSDHNSLIFHAQNQIYSSMMP</sequence>
<protein>
    <recommendedName>
        <fullName evidence="2">Serine aminopeptidase S33 domain-containing protein</fullName>
    </recommendedName>
</protein>
<accession>A0A2A4T8B3</accession>
<reference evidence="4" key="1">
    <citation type="submission" date="2017-08" db="EMBL/GenBank/DDBJ databases">
        <title>A dynamic microbial community with high functional redundancy inhabits the cold, oxic subseafloor aquifer.</title>
        <authorList>
            <person name="Tully B.J."/>
            <person name="Wheat C.G."/>
            <person name="Glazer B.T."/>
            <person name="Huber J.A."/>
        </authorList>
    </citation>
    <scope>NUCLEOTIDE SEQUENCE [LARGE SCALE GENOMIC DNA]</scope>
</reference>
<organism evidence="3 4">
    <name type="scientific">SAR324 cluster bacterium</name>
    <dbReference type="NCBI Taxonomy" id="2024889"/>
    <lineage>
        <taxon>Bacteria</taxon>
        <taxon>Deltaproteobacteria</taxon>
        <taxon>SAR324 cluster</taxon>
    </lineage>
</organism>
<dbReference type="SUPFAM" id="SSF53474">
    <property type="entry name" value="alpha/beta-Hydrolases"/>
    <property type="match status" value="1"/>
</dbReference>
<gene>
    <name evidence="3" type="ORF">COB67_02930</name>
</gene>
<feature type="domain" description="Serine aminopeptidase S33" evidence="2">
    <location>
        <begin position="98"/>
        <end position="189"/>
    </location>
</feature>
<dbReference type="Gene3D" id="3.40.50.1820">
    <property type="entry name" value="alpha/beta hydrolase"/>
    <property type="match status" value="1"/>
</dbReference>
<dbReference type="Proteomes" id="UP000218113">
    <property type="component" value="Unassembled WGS sequence"/>
</dbReference>
<evidence type="ECO:0000259" key="2">
    <source>
        <dbReference type="Pfam" id="PF12146"/>
    </source>
</evidence>
<dbReference type="InterPro" id="IPR029058">
    <property type="entry name" value="AB_hydrolase_fold"/>
</dbReference>
<keyword evidence="1" id="KW-1133">Transmembrane helix</keyword>